<protein>
    <submittedName>
        <fullName evidence="3">Family 3 extracellular solute-binding protein</fullName>
    </submittedName>
</protein>
<reference evidence="3 4" key="1">
    <citation type="submission" date="2017-05" db="EMBL/GenBank/DDBJ databases">
        <title>Genomic insights into alkan degradation activity of Oleiphilus messinensis.</title>
        <authorList>
            <person name="Kozyavkin S.A."/>
            <person name="Slesarev A.I."/>
            <person name="Golyshin P.N."/>
            <person name="Korzhenkov A."/>
            <person name="Golyshina O.N."/>
            <person name="Toshchakov S.V."/>
        </authorList>
    </citation>
    <scope>NUCLEOTIDE SEQUENCE [LARGE SCALE GENOMIC DNA]</scope>
    <source>
        <strain evidence="3 4">ME102</strain>
    </source>
</reference>
<name>A0A1Y0IIA5_9GAMM</name>
<evidence type="ECO:0000256" key="1">
    <source>
        <dbReference type="SAM" id="SignalP"/>
    </source>
</evidence>
<evidence type="ECO:0000313" key="4">
    <source>
        <dbReference type="Proteomes" id="UP000196027"/>
    </source>
</evidence>
<dbReference type="Gene3D" id="3.40.190.10">
    <property type="entry name" value="Periplasmic binding protein-like II"/>
    <property type="match status" value="2"/>
</dbReference>
<dbReference type="RefSeq" id="WP_087463828.1">
    <property type="nucleotide sequence ID" value="NZ_CP021425.1"/>
</dbReference>
<dbReference type="KEGG" id="ome:OLMES_5140"/>
<dbReference type="EMBL" id="CP021425">
    <property type="protein sequence ID" value="ARU59124.1"/>
    <property type="molecule type" value="Genomic_DNA"/>
</dbReference>
<keyword evidence="1" id="KW-0732">Signal</keyword>
<evidence type="ECO:0000313" key="3">
    <source>
        <dbReference type="EMBL" id="ARU59124.1"/>
    </source>
</evidence>
<feature type="chain" id="PRO_5012372357" evidence="1">
    <location>
        <begin position="30"/>
        <end position="265"/>
    </location>
</feature>
<dbReference type="OrthoDB" id="8587856at2"/>
<proteinExistence type="predicted"/>
<dbReference type="Proteomes" id="UP000196027">
    <property type="component" value="Chromosome"/>
</dbReference>
<dbReference type="AlphaFoldDB" id="A0A1Y0IIA5"/>
<dbReference type="Pfam" id="PF00497">
    <property type="entry name" value="SBP_bac_3"/>
    <property type="match status" value="1"/>
</dbReference>
<dbReference type="InterPro" id="IPR001638">
    <property type="entry name" value="Solute-binding_3/MltF_N"/>
</dbReference>
<evidence type="ECO:0000259" key="2">
    <source>
        <dbReference type="Pfam" id="PF00497"/>
    </source>
</evidence>
<dbReference type="PANTHER" id="PTHR38834">
    <property type="entry name" value="PERIPLASMIC SUBSTRATE BINDING PROTEIN FAMILY 3"/>
    <property type="match status" value="1"/>
</dbReference>
<feature type="domain" description="Solute-binding protein family 3/N-terminal" evidence="2">
    <location>
        <begin position="42"/>
        <end position="259"/>
    </location>
</feature>
<keyword evidence="4" id="KW-1185">Reference proteome</keyword>
<organism evidence="3 4">
    <name type="scientific">Oleiphilus messinensis</name>
    <dbReference type="NCBI Taxonomy" id="141451"/>
    <lineage>
        <taxon>Bacteria</taxon>
        <taxon>Pseudomonadati</taxon>
        <taxon>Pseudomonadota</taxon>
        <taxon>Gammaproteobacteria</taxon>
        <taxon>Oceanospirillales</taxon>
        <taxon>Oleiphilaceae</taxon>
        <taxon>Oleiphilus</taxon>
    </lineage>
</organism>
<feature type="signal peptide" evidence="1">
    <location>
        <begin position="1"/>
        <end position="29"/>
    </location>
</feature>
<dbReference type="PANTHER" id="PTHR38834:SF3">
    <property type="entry name" value="SOLUTE-BINDING PROTEIN FAMILY 3_N-TERMINAL DOMAIN-CONTAINING PROTEIN"/>
    <property type="match status" value="1"/>
</dbReference>
<dbReference type="SUPFAM" id="SSF53850">
    <property type="entry name" value="Periplasmic binding protein-like II"/>
    <property type="match status" value="1"/>
</dbReference>
<accession>A0A1Y0IIA5</accession>
<dbReference type="PROSITE" id="PS51257">
    <property type="entry name" value="PROKAR_LIPOPROTEIN"/>
    <property type="match status" value="1"/>
</dbReference>
<sequence>MNREKANHSPWLVVTARLLGAITVLTALACPSLADDFAVEVVTENWPPYNYEEEGEIKGFATEIVKKTLEHAELSHTIRLGIWKGVYSRALNRNNVLIYTITRTPEREDLFHWIGPIAHRELNLYKLRARKDIQINSVADIKHYRLALQDGDASTQFIFNNHYYPEDKATIVDRRVLSYRMLFANRADLAVGQDLSIAYYMRMDGLPTTQIEKAFSFTVDGAYYLAFNKSSDPKLVERVNTSFNTLKQQGAFEPILDHYRIPNAD</sequence>
<gene>
    <name evidence="3" type="ORF">OLMES_5140</name>
</gene>